<feature type="transmembrane region" description="Helical" evidence="5">
    <location>
        <begin position="88"/>
        <end position="107"/>
    </location>
</feature>
<evidence type="ECO:0000256" key="5">
    <source>
        <dbReference type="SAM" id="Phobius"/>
    </source>
</evidence>
<dbReference type="SUPFAM" id="SSF103473">
    <property type="entry name" value="MFS general substrate transporter"/>
    <property type="match status" value="1"/>
</dbReference>
<sequence>MTNVMTRTTQRDNAAEAGIGRGLLLLMSVSTGLVAAGNYFAQPLLDVIRQDLELSTSTAAMVVTAAQAGYALGLIMLLPLGDLLERRGLAVALFGATAAFLLMSATAPNGTVLLAGTALAAITSVAAQVLVTFAVALADPEHRGRVVGTVMSGLLLGGLLARTVSGMLSEFGGWRTVYFVNAVLLIVVAVLLWRVLPRLHTPAGMSYPALLRSTVVLFRTEPVLRWRAVIAALSLASFNVFWTSVTFLLVADHYRWSEAVIGLFGLVGVAGTIATPVAGRLADRGYVQWVAGIGTALLAVSWVAIAAGATSLVWLLAGAIALTVAQQSVLNSNQNVIYALAPEIRNRLNSAFMTAFFVGGAAGSALTAVAWVRGGWAGVSALGGALALATFLVWVAERVSARRGPVLPA</sequence>
<dbReference type="Proteomes" id="UP000198677">
    <property type="component" value="Unassembled WGS sequence"/>
</dbReference>
<feature type="transmembrane region" description="Helical" evidence="5">
    <location>
        <begin position="286"/>
        <end position="305"/>
    </location>
</feature>
<feature type="transmembrane region" description="Helical" evidence="5">
    <location>
        <begin position="311"/>
        <end position="330"/>
    </location>
</feature>
<comment type="subcellular location">
    <subcellularLocation>
        <location evidence="1">Cell membrane</location>
        <topology evidence="1">Multi-pass membrane protein</topology>
    </subcellularLocation>
</comment>
<organism evidence="7 8">
    <name type="scientific">Rhodococcus maanshanensis</name>
    <dbReference type="NCBI Taxonomy" id="183556"/>
    <lineage>
        <taxon>Bacteria</taxon>
        <taxon>Bacillati</taxon>
        <taxon>Actinomycetota</taxon>
        <taxon>Actinomycetes</taxon>
        <taxon>Mycobacteriales</taxon>
        <taxon>Nocardiaceae</taxon>
        <taxon>Rhodococcus</taxon>
    </lineage>
</organism>
<keyword evidence="2 5" id="KW-0812">Transmembrane</keyword>
<dbReference type="GO" id="GO:0022857">
    <property type="term" value="F:transmembrane transporter activity"/>
    <property type="evidence" value="ECO:0007669"/>
    <property type="project" value="InterPro"/>
</dbReference>
<dbReference type="EMBL" id="FOAW01000010">
    <property type="protein sequence ID" value="SEL52551.1"/>
    <property type="molecule type" value="Genomic_DNA"/>
</dbReference>
<dbReference type="CDD" id="cd17324">
    <property type="entry name" value="MFS_NepI_like"/>
    <property type="match status" value="1"/>
</dbReference>
<evidence type="ECO:0000256" key="3">
    <source>
        <dbReference type="ARBA" id="ARBA00022989"/>
    </source>
</evidence>
<reference evidence="8" key="1">
    <citation type="submission" date="2016-10" db="EMBL/GenBank/DDBJ databases">
        <authorList>
            <person name="Varghese N."/>
            <person name="Submissions S."/>
        </authorList>
    </citation>
    <scope>NUCLEOTIDE SEQUENCE [LARGE SCALE GENOMIC DNA]</scope>
    <source>
        <strain evidence="8">DSM 44675</strain>
    </source>
</reference>
<keyword evidence="8" id="KW-1185">Reference proteome</keyword>
<dbReference type="InterPro" id="IPR036259">
    <property type="entry name" value="MFS_trans_sf"/>
</dbReference>
<gene>
    <name evidence="7" type="ORF">SAMN05444583_11070</name>
</gene>
<dbReference type="InterPro" id="IPR020846">
    <property type="entry name" value="MFS_dom"/>
</dbReference>
<keyword evidence="4 5" id="KW-0472">Membrane</keyword>
<feature type="domain" description="Major facilitator superfamily (MFS) profile" evidence="6">
    <location>
        <begin position="23"/>
        <end position="402"/>
    </location>
</feature>
<feature type="transmembrane region" description="Helical" evidence="5">
    <location>
        <begin position="256"/>
        <end position="274"/>
    </location>
</feature>
<dbReference type="PANTHER" id="PTHR42910:SF1">
    <property type="entry name" value="MAJOR FACILITATOR SUPERFAMILY (MFS) PROFILE DOMAIN-CONTAINING PROTEIN"/>
    <property type="match status" value="1"/>
</dbReference>
<feature type="transmembrane region" description="Helical" evidence="5">
    <location>
        <begin position="176"/>
        <end position="196"/>
    </location>
</feature>
<feature type="transmembrane region" description="Helical" evidence="5">
    <location>
        <begin position="60"/>
        <end position="81"/>
    </location>
</feature>
<dbReference type="AlphaFoldDB" id="A0A1H7QX21"/>
<protein>
    <submittedName>
        <fullName evidence="7">Predicted arabinose efflux permease, MFS family</fullName>
    </submittedName>
</protein>
<dbReference type="GO" id="GO:0005886">
    <property type="term" value="C:plasma membrane"/>
    <property type="evidence" value="ECO:0007669"/>
    <property type="project" value="UniProtKB-SubCell"/>
</dbReference>
<feature type="transmembrane region" description="Helical" evidence="5">
    <location>
        <begin position="21"/>
        <end position="40"/>
    </location>
</feature>
<evidence type="ECO:0000259" key="6">
    <source>
        <dbReference type="PROSITE" id="PS50850"/>
    </source>
</evidence>
<accession>A0A1H7QX21</accession>
<evidence type="ECO:0000256" key="4">
    <source>
        <dbReference type="ARBA" id="ARBA00023136"/>
    </source>
</evidence>
<dbReference type="PROSITE" id="PS50850">
    <property type="entry name" value="MFS"/>
    <property type="match status" value="1"/>
</dbReference>
<feature type="transmembrane region" description="Helical" evidence="5">
    <location>
        <begin position="228"/>
        <end position="250"/>
    </location>
</feature>
<feature type="transmembrane region" description="Helical" evidence="5">
    <location>
        <begin position="377"/>
        <end position="396"/>
    </location>
</feature>
<dbReference type="Gene3D" id="1.20.1250.20">
    <property type="entry name" value="MFS general substrate transporter like domains"/>
    <property type="match status" value="1"/>
</dbReference>
<evidence type="ECO:0000313" key="7">
    <source>
        <dbReference type="EMBL" id="SEL52551.1"/>
    </source>
</evidence>
<proteinExistence type="predicted"/>
<evidence type="ECO:0000256" key="2">
    <source>
        <dbReference type="ARBA" id="ARBA00022692"/>
    </source>
</evidence>
<evidence type="ECO:0000313" key="8">
    <source>
        <dbReference type="Proteomes" id="UP000198677"/>
    </source>
</evidence>
<dbReference type="PANTHER" id="PTHR42910">
    <property type="entry name" value="TRANSPORTER SCO4007-RELATED"/>
    <property type="match status" value="1"/>
</dbReference>
<name>A0A1H7QX21_9NOCA</name>
<feature type="transmembrane region" description="Helical" evidence="5">
    <location>
        <begin position="113"/>
        <end position="138"/>
    </location>
</feature>
<dbReference type="InterPro" id="IPR011701">
    <property type="entry name" value="MFS"/>
</dbReference>
<dbReference type="Pfam" id="PF07690">
    <property type="entry name" value="MFS_1"/>
    <property type="match status" value="1"/>
</dbReference>
<feature type="transmembrane region" description="Helical" evidence="5">
    <location>
        <begin position="351"/>
        <end position="371"/>
    </location>
</feature>
<evidence type="ECO:0000256" key="1">
    <source>
        <dbReference type="ARBA" id="ARBA00004651"/>
    </source>
</evidence>
<dbReference type="RefSeq" id="WP_072753174.1">
    <property type="nucleotide sequence ID" value="NZ_FOAW01000010.1"/>
</dbReference>
<feature type="transmembrane region" description="Helical" evidence="5">
    <location>
        <begin position="145"/>
        <end position="164"/>
    </location>
</feature>
<keyword evidence="3 5" id="KW-1133">Transmembrane helix</keyword>